<keyword evidence="4" id="KW-1185">Reference proteome</keyword>
<keyword evidence="1" id="KW-0193">Cuticle</keyword>
<dbReference type="PANTHER" id="PTHR10380">
    <property type="entry name" value="CUTICLE PROTEIN"/>
    <property type="match status" value="1"/>
</dbReference>
<dbReference type="EMBL" id="CAXLJM020000068">
    <property type="protein sequence ID" value="CAL8123556.1"/>
    <property type="molecule type" value="Genomic_DNA"/>
</dbReference>
<dbReference type="InterPro" id="IPR000618">
    <property type="entry name" value="Insect_cuticle"/>
</dbReference>
<evidence type="ECO:0000313" key="3">
    <source>
        <dbReference type="EMBL" id="CAL8123556.1"/>
    </source>
</evidence>
<organism evidence="3 4">
    <name type="scientific">Orchesella dallaii</name>
    <dbReference type="NCBI Taxonomy" id="48710"/>
    <lineage>
        <taxon>Eukaryota</taxon>
        <taxon>Metazoa</taxon>
        <taxon>Ecdysozoa</taxon>
        <taxon>Arthropoda</taxon>
        <taxon>Hexapoda</taxon>
        <taxon>Collembola</taxon>
        <taxon>Entomobryomorpha</taxon>
        <taxon>Entomobryoidea</taxon>
        <taxon>Orchesellidae</taxon>
        <taxon>Orchesellinae</taxon>
        <taxon>Orchesella</taxon>
    </lineage>
</organism>
<dbReference type="InterPro" id="IPR050468">
    <property type="entry name" value="Cuticle_Struct_Prot"/>
</dbReference>
<feature type="chain" id="PRO_5046805965" evidence="2">
    <location>
        <begin position="22"/>
        <end position="160"/>
    </location>
</feature>
<dbReference type="Pfam" id="PF00379">
    <property type="entry name" value="Chitin_bind_4"/>
    <property type="match status" value="1"/>
</dbReference>
<sequence>MNMSRMGYFFLLLATQGMMVASSVQFFLYPLPIPGRTSGTATTAQTQTTPNAISSPFSNFHFQVRNTHDGSYHFGYDAEKSYREEKRDAFGVVTGRYGYLDPTGIHRIVEYIADHNGYRARSTNQFFVEASPPPPVAPTAPPATTIQVIGPIPKPLSQFY</sequence>
<proteinExistence type="predicted"/>
<keyword evidence="2" id="KW-0732">Signal</keyword>
<evidence type="ECO:0000256" key="2">
    <source>
        <dbReference type="SAM" id="SignalP"/>
    </source>
</evidence>
<dbReference type="PROSITE" id="PS51155">
    <property type="entry name" value="CHIT_BIND_RR_2"/>
    <property type="match status" value="1"/>
</dbReference>
<evidence type="ECO:0000313" key="4">
    <source>
        <dbReference type="Proteomes" id="UP001642540"/>
    </source>
</evidence>
<feature type="signal peptide" evidence="2">
    <location>
        <begin position="1"/>
        <end position="21"/>
    </location>
</feature>
<accession>A0ABP1RCI9</accession>
<name>A0ABP1RCI9_9HEXA</name>
<evidence type="ECO:0000256" key="1">
    <source>
        <dbReference type="PROSITE-ProRule" id="PRU00497"/>
    </source>
</evidence>
<dbReference type="Proteomes" id="UP001642540">
    <property type="component" value="Unassembled WGS sequence"/>
</dbReference>
<protein>
    <submittedName>
        <fullName evidence="3">Uncharacterized protein</fullName>
    </submittedName>
</protein>
<reference evidence="3 4" key="1">
    <citation type="submission" date="2024-08" db="EMBL/GenBank/DDBJ databases">
        <authorList>
            <person name="Cucini C."/>
            <person name="Frati F."/>
        </authorList>
    </citation>
    <scope>NUCLEOTIDE SEQUENCE [LARGE SCALE GENOMIC DNA]</scope>
</reference>
<comment type="caution">
    <text evidence="3">The sequence shown here is derived from an EMBL/GenBank/DDBJ whole genome shotgun (WGS) entry which is preliminary data.</text>
</comment>
<gene>
    <name evidence="3" type="ORF">ODALV1_LOCUS20236</name>
</gene>